<gene>
    <name evidence="2" type="ORF">CH333_05300</name>
</gene>
<sequence length="325" mass="35498">MRYKTSLVFLSIFLSTPSLCAGIFEILGGQKVGTTSLTFLKIGVDTRSEGMGQTLVSTSRDASGVYFNPANAISSTSGLTFSHILWLADVGYDYLSLVKNFRNSAVALQVSNLSSGYIEETDELHPLGTGRYFRFADNLLSLTYAFRMTDRFAIGVGAKGIMETLAEINSYVFALDIGTIYNVGYRDIKIGMSLLNMGADARPKGKYTVDGISHSYEAYPLPIVYRIGTSGKLFKNLLVAVEMDKPSDNVEAFKIGCEYSLSSFLQLRSGYRFNAKSPGSSGLSFGAGFVLPWYGEGLFVDYAFSEMGYIGDTHRVGVSLKLPQK</sequence>
<dbReference type="InterPro" id="IPR045741">
    <property type="entry name" value="PorV"/>
</dbReference>
<reference evidence="2 3" key="1">
    <citation type="submission" date="2017-07" db="EMBL/GenBank/DDBJ databases">
        <title>Recovery of genomes from metagenomes via a dereplication, aggregation, and scoring strategy.</title>
        <authorList>
            <person name="Sieber C.M."/>
            <person name="Probst A.J."/>
            <person name="Sharrar A."/>
            <person name="Thomas B.C."/>
            <person name="Hess M."/>
            <person name="Tringe S.G."/>
            <person name="Banfield J.F."/>
        </authorList>
    </citation>
    <scope>NUCLEOTIDE SEQUENCE [LARGE SCALE GENOMIC DNA]</scope>
    <source>
        <strain evidence="2">JGI_Cruoil_03_44_89</strain>
    </source>
</reference>
<evidence type="ECO:0000259" key="1">
    <source>
        <dbReference type="Pfam" id="PF19572"/>
    </source>
</evidence>
<protein>
    <recommendedName>
        <fullName evidence="1">Type IX secretion system protein PorV domain-containing protein</fullName>
    </recommendedName>
</protein>
<evidence type="ECO:0000313" key="2">
    <source>
        <dbReference type="EMBL" id="OYD15591.1"/>
    </source>
</evidence>
<evidence type="ECO:0000313" key="3">
    <source>
        <dbReference type="Proteomes" id="UP000215215"/>
    </source>
</evidence>
<dbReference type="Gene3D" id="2.40.160.60">
    <property type="entry name" value="Outer membrane protein transport protein (OMPP1/FadL/TodX)"/>
    <property type="match status" value="1"/>
</dbReference>
<dbReference type="AlphaFoldDB" id="A0A235BTP2"/>
<dbReference type="EMBL" id="NOZQ01000109">
    <property type="protein sequence ID" value="OYD15591.1"/>
    <property type="molecule type" value="Genomic_DNA"/>
</dbReference>
<organism evidence="2 3">
    <name type="scientific">candidate division WOR-3 bacterium JGI_Cruoil_03_44_89</name>
    <dbReference type="NCBI Taxonomy" id="1973748"/>
    <lineage>
        <taxon>Bacteria</taxon>
        <taxon>Bacteria division WOR-3</taxon>
    </lineage>
</organism>
<dbReference type="NCBIfam" id="NF033709">
    <property type="entry name" value="PorV_fam"/>
    <property type="match status" value="1"/>
</dbReference>
<dbReference type="Pfam" id="PF19572">
    <property type="entry name" value="PorV"/>
    <property type="match status" value="1"/>
</dbReference>
<name>A0A235BTP2_UNCW3</name>
<comment type="caution">
    <text evidence="2">The sequence shown here is derived from an EMBL/GenBank/DDBJ whole genome shotgun (WGS) entry which is preliminary data.</text>
</comment>
<accession>A0A235BTP2</accession>
<feature type="domain" description="Type IX secretion system protein PorV" evidence="1">
    <location>
        <begin position="30"/>
        <end position="160"/>
    </location>
</feature>
<dbReference type="Proteomes" id="UP000215215">
    <property type="component" value="Unassembled WGS sequence"/>
</dbReference>
<proteinExistence type="predicted"/>